<reference evidence="3 4" key="1">
    <citation type="journal article" date="2012" name="Genome Biol.">
        <title>Genome and low-iron response of an oceanic diatom adapted to chronic iron limitation.</title>
        <authorList>
            <person name="Lommer M."/>
            <person name="Specht M."/>
            <person name="Roy A.S."/>
            <person name="Kraemer L."/>
            <person name="Andreson R."/>
            <person name="Gutowska M.A."/>
            <person name="Wolf J."/>
            <person name="Bergner S.V."/>
            <person name="Schilhabel M.B."/>
            <person name="Klostermeier U.C."/>
            <person name="Beiko R.G."/>
            <person name="Rosenstiel P."/>
            <person name="Hippler M."/>
            <person name="Laroche J."/>
        </authorList>
    </citation>
    <scope>NUCLEOTIDE SEQUENCE [LARGE SCALE GENOMIC DNA]</scope>
    <source>
        <strain evidence="3 4">CCMP1005</strain>
    </source>
</reference>
<accession>K0RXZ7</accession>
<dbReference type="OrthoDB" id="2274046at2759"/>
<evidence type="ECO:0000313" key="4">
    <source>
        <dbReference type="Proteomes" id="UP000266841"/>
    </source>
</evidence>
<feature type="region of interest" description="Disordered" evidence="1">
    <location>
        <begin position="67"/>
        <end position="89"/>
    </location>
</feature>
<evidence type="ECO:0000313" key="3">
    <source>
        <dbReference type="EMBL" id="EJK57349.1"/>
    </source>
</evidence>
<feature type="compositionally biased region" description="Low complexity" evidence="1">
    <location>
        <begin position="278"/>
        <end position="292"/>
    </location>
</feature>
<sequence>MMPPLRRAKYHRVEELVSSHYDVCLTSLKDQLATLRAEQSVVGKTSFPEDLGSADATNVWSLQVLPEQRKGRPSHTPAPPKHFHTRLQPPREGSNLCLLVGDVDVVVDKLRVDGSRVLVAEVEVGDETGSVSLRARDDQIDLLRKVSHDNGAIVLRNAQIELYQGRYLRLAVSKWGKMEAYPDGIESTPDPPLTRNRSLNYSLVDLNLVATSKATAEANVPVQVATVHHKTPKGQQFYQSPHHTNYPMIDGPSDFPRSQGRPFYQRKKRDESQRRPRSGSNNSSGSHYQSSPMSQYPQYHVDAGSVYSYPSSVQQQDSQQTVPVPNQYLSSDHYSRQQQILYQQYELQQRHAHLQMLDAQRRMLHHQMTHSSQSSIVPEFSVDGSVGEDYSVSSMGGYIATPTMQPTSPQHHMSPMSPTYQYGVLPPPHHVFEEDHNPQLISPPVSPTHQPQQPENK</sequence>
<keyword evidence="4" id="KW-1185">Reference proteome</keyword>
<dbReference type="eggNOG" id="ENOG502S0IA">
    <property type="taxonomic scope" value="Eukaryota"/>
</dbReference>
<gene>
    <name evidence="3" type="ORF">THAOC_22618</name>
</gene>
<organism evidence="3 4">
    <name type="scientific">Thalassiosira oceanica</name>
    <name type="common">Marine diatom</name>
    <dbReference type="NCBI Taxonomy" id="159749"/>
    <lineage>
        <taxon>Eukaryota</taxon>
        <taxon>Sar</taxon>
        <taxon>Stramenopiles</taxon>
        <taxon>Ochrophyta</taxon>
        <taxon>Bacillariophyta</taxon>
        <taxon>Coscinodiscophyceae</taxon>
        <taxon>Thalassiosirophycidae</taxon>
        <taxon>Thalassiosirales</taxon>
        <taxon>Thalassiosiraceae</taxon>
        <taxon>Thalassiosira</taxon>
    </lineage>
</organism>
<feature type="region of interest" description="Disordered" evidence="1">
    <location>
        <begin position="406"/>
        <end position="457"/>
    </location>
</feature>
<dbReference type="InterPro" id="IPR048970">
    <property type="entry name" value="OB_Ssb-like"/>
</dbReference>
<dbReference type="PANTHER" id="PTHR31472">
    <property type="entry name" value="OS05G0244600 PROTEIN"/>
    <property type="match status" value="1"/>
</dbReference>
<dbReference type="Gene3D" id="2.40.50.140">
    <property type="entry name" value="Nucleic acid-binding proteins"/>
    <property type="match status" value="1"/>
</dbReference>
<protein>
    <recommendedName>
        <fullName evidence="2">Single-stranded DNA binding protein Ssb-like OB fold domain-containing protein</fullName>
    </recommendedName>
</protein>
<name>K0RXZ7_THAOC</name>
<dbReference type="InterPro" id="IPR012340">
    <property type="entry name" value="NA-bd_OB-fold"/>
</dbReference>
<dbReference type="PANTHER" id="PTHR31472:SF5">
    <property type="entry name" value="OS05G0244600 PROTEIN"/>
    <property type="match status" value="1"/>
</dbReference>
<feature type="compositionally biased region" description="Polar residues" evidence="1">
    <location>
        <begin position="447"/>
        <end position="457"/>
    </location>
</feature>
<feature type="compositionally biased region" description="Polar residues" evidence="1">
    <location>
        <begin position="406"/>
        <end position="420"/>
    </location>
</feature>
<evidence type="ECO:0000256" key="1">
    <source>
        <dbReference type="SAM" id="MobiDB-lite"/>
    </source>
</evidence>
<feature type="compositionally biased region" description="Polar residues" evidence="1">
    <location>
        <begin position="233"/>
        <end position="243"/>
    </location>
</feature>
<dbReference type="EMBL" id="AGNL01028500">
    <property type="protein sequence ID" value="EJK57349.1"/>
    <property type="molecule type" value="Genomic_DNA"/>
</dbReference>
<dbReference type="Pfam" id="PF21473">
    <property type="entry name" value="OB_Ssb-like"/>
    <property type="match status" value="1"/>
</dbReference>
<proteinExistence type="predicted"/>
<feature type="domain" description="Single-stranded DNA binding protein Ssb-like OB fold" evidence="2">
    <location>
        <begin position="87"/>
        <end position="179"/>
    </location>
</feature>
<dbReference type="SUPFAM" id="SSF50249">
    <property type="entry name" value="Nucleic acid-binding proteins"/>
    <property type="match status" value="1"/>
</dbReference>
<feature type="region of interest" description="Disordered" evidence="1">
    <location>
        <begin position="231"/>
        <end position="296"/>
    </location>
</feature>
<dbReference type="AlphaFoldDB" id="K0RXZ7"/>
<evidence type="ECO:0000259" key="2">
    <source>
        <dbReference type="Pfam" id="PF21473"/>
    </source>
</evidence>
<comment type="caution">
    <text evidence="3">The sequence shown here is derived from an EMBL/GenBank/DDBJ whole genome shotgun (WGS) entry which is preliminary data.</text>
</comment>
<dbReference type="Proteomes" id="UP000266841">
    <property type="component" value="Unassembled WGS sequence"/>
</dbReference>